<accession>A0A127VGJ5</accession>
<dbReference type="EMBL" id="CP014504">
    <property type="protein sequence ID" value="AMQ00493.1"/>
    <property type="molecule type" value="Genomic_DNA"/>
</dbReference>
<gene>
    <name evidence="1" type="ORF">AY601_3631</name>
</gene>
<dbReference type="Gene3D" id="1.10.720.30">
    <property type="entry name" value="SAP domain"/>
    <property type="match status" value="1"/>
</dbReference>
<dbReference type="Pfam" id="PF09905">
    <property type="entry name" value="VF530"/>
    <property type="match status" value="1"/>
</dbReference>
<name>A0A127VGJ5_9SPHI</name>
<dbReference type="InterPro" id="IPR018668">
    <property type="entry name" value="DNA-binding_VF530-like"/>
</dbReference>
<organism evidence="1 2">
    <name type="scientific">Pedobacter cryoconitis</name>
    <dbReference type="NCBI Taxonomy" id="188932"/>
    <lineage>
        <taxon>Bacteria</taxon>
        <taxon>Pseudomonadati</taxon>
        <taxon>Bacteroidota</taxon>
        <taxon>Sphingobacteriia</taxon>
        <taxon>Sphingobacteriales</taxon>
        <taxon>Sphingobacteriaceae</taxon>
        <taxon>Pedobacter</taxon>
    </lineage>
</organism>
<dbReference type="InterPro" id="IPR036361">
    <property type="entry name" value="SAP_dom_sf"/>
</dbReference>
<proteinExistence type="predicted"/>
<keyword evidence="2" id="KW-1185">Reference proteome</keyword>
<sequence>MEGRGIECVVYLSSHFEAVGVVYATSFLSLAIERNFMAEEKQVNNPLHGKTLEFILKQLVWHYGWPEMGAMIKIACFNNDPSLKSSLTFLRKTEWARKKVEKLYLDTFH</sequence>
<evidence type="ECO:0008006" key="3">
    <source>
        <dbReference type="Google" id="ProtNLM"/>
    </source>
</evidence>
<dbReference type="GO" id="GO:0003677">
    <property type="term" value="F:DNA binding"/>
    <property type="evidence" value="ECO:0007669"/>
    <property type="project" value="InterPro"/>
</dbReference>
<evidence type="ECO:0000313" key="1">
    <source>
        <dbReference type="EMBL" id="AMQ00493.1"/>
    </source>
</evidence>
<dbReference type="KEGG" id="pcm:AY601_3631"/>
<dbReference type="AlphaFoldDB" id="A0A127VGJ5"/>
<dbReference type="PATRIC" id="fig|188932.3.peg.3773"/>
<reference evidence="1 2" key="1">
    <citation type="submission" date="2016-03" db="EMBL/GenBank/DDBJ databases">
        <title>Complete genome sequence of Pedobacter cryoconitis PAMC 27485.</title>
        <authorList>
            <person name="Lee J."/>
            <person name="Kim O.-S."/>
        </authorList>
    </citation>
    <scope>NUCLEOTIDE SEQUENCE [LARGE SCALE GENOMIC DNA]</scope>
    <source>
        <strain evidence="1 2">PAMC 27485</strain>
    </source>
</reference>
<dbReference type="Proteomes" id="UP000071561">
    <property type="component" value="Chromosome"/>
</dbReference>
<evidence type="ECO:0000313" key="2">
    <source>
        <dbReference type="Proteomes" id="UP000071561"/>
    </source>
</evidence>
<protein>
    <recommendedName>
        <fullName evidence="3">DUF2132 domain-containing protein</fullName>
    </recommendedName>
</protein>